<dbReference type="Pfam" id="PF00010">
    <property type="entry name" value="HLH"/>
    <property type="match status" value="1"/>
</dbReference>
<sequence length="293" mass="31410">MPQPFLPPTPGSSTDIKGKDGAQQLSSIHAAFELPPPAIHDASRTCPTDSKAVSSSQAVPHPPTFSSSSPRTTYPLQAAETVKSRRRSSSAKGNSGDNDTCSFALPPPPTRSRKIIQMKPRMHEGTAASAKDSGRTGGKGSAGSAKSATNKSSGAADTSATQAKKQQKQQQQQQQQQQPPQPSATSAAGRRIARKTAHSLIERRRRSKMNEEFAVLKSMIPACTGEMHKLAILQVCKSQMFALPAESPLPGLRFPCCTEGDGELFSIRTMTDLSQLDRLQSTMCVIWRTALLN</sequence>
<evidence type="ECO:0000256" key="1">
    <source>
        <dbReference type="SAM" id="MobiDB-lite"/>
    </source>
</evidence>
<dbReference type="CDD" id="cd00083">
    <property type="entry name" value="bHLH_SF"/>
    <property type="match status" value="1"/>
</dbReference>
<dbReference type="SMART" id="SM00353">
    <property type="entry name" value="HLH"/>
    <property type="match status" value="1"/>
</dbReference>
<protein>
    <recommendedName>
        <fullName evidence="2">BHLH domain-containing protein</fullName>
    </recommendedName>
</protein>
<dbReference type="Proteomes" id="UP000054053">
    <property type="component" value="Unassembled WGS sequence"/>
</dbReference>
<dbReference type="PANTHER" id="PTHR46266:SF4">
    <property type="entry name" value="TRANSCRIPTION FACTOR TT8"/>
    <property type="match status" value="1"/>
</dbReference>
<dbReference type="AlphaFoldDB" id="A0A1B5KVP8"/>
<feature type="compositionally biased region" description="Low complexity" evidence="1">
    <location>
        <begin position="64"/>
        <end position="75"/>
    </location>
</feature>
<accession>A0A1B5KVP8</accession>
<proteinExistence type="predicted"/>
<feature type="compositionally biased region" description="Pro residues" evidence="1">
    <location>
        <begin position="1"/>
        <end position="10"/>
    </location>
</feature>
<feature type="compositionally biased region" description="Low complexity" evidence="1">
    <location>
        <begin position="142"/>
        <end position="188"/>
    </location>
</feature>
<feature type="region of interest" description="Disordered" evidence="1">
    <location>
        <begin position="36"/>
        <end position="192"/>
    </location>
</feature>
<feature type="region of interest" description="Disordered" evidence="1">
    <location>
        <begin position="1"/>
        <end position="24"/>
    </location>
</feature>
<evidence type="ECO:0000313" key="4">
    <source>
        <dbReference type="Proteomes" id="UP000054053"/>
    </source>
</evidence>
<dbReference type="InterPro" id="IPR036638">
    <property type="entry name" value="HLH_DNA-bd_sf"/>
</dbReference>
<dbReference type="Gene3D" id="4.10.280.10">
    <property type="entry name" value="Helix-loop-helix DNA-binding domain"/>
    <property type="match status" value="1"/>
</dbReference>
<feature type="compositionally biased region" description="Polar residues" evidence="1">
    <location>
        <begin position="90"/>
        <end position="101"/>
    </location>
</feature>
<feature type="domain" description="BHLH" evidence="2">
    <location>
        <begin position="193"/>
        <end position="243"/>
    </location>
</feature>
<reference evidence="4" key="1">
    <citation type="journal article" date="2016" name="Genome Announc.">
        <title>Genome sequence of Ustilaginoidea virens IPU010, a rice pathogenic fungus causing false smut.</title>
        <authorList>
            <person name="Kumagai T."/>
            <person name="Ishii T."/>
            <person name="Terai G."/>
            <person name="Umemura M."/>
            <person name="Machida M."/>
            <person name="Asai K."/>
        </authorList>
    </citation>
    <scope>NUCLEOTIDE SEQUENCE [LARGE SCALE GENOMIC DNA]</scope>
    <source>
        <strain evidence="4">IPU010</strain>
    </source>
</reference>
<evidence type="ECO:0000259" key="2">
    <source>
        <dbReference type="PROSITE" id="PS50888"/>
    </source>
</evidence>
<feature type="compositionally biased region" description="Polar residues" evidence="1">
    <location>
        <begin position="45"/>
        <end position="58"/>
    </location>
</feature>
<gene>
    <name evidence="3" type="ORF">UVI_02048520</name>
</gene>
<dbReference type="EMBL" id="BBTG02000033">
    <property type="protein sequence ID" value="GAO15087.1"/>
    <property type="molecule type" value="Genomic_DNA"/>
</dbReference>
<dbReference type="PROSITE" id="PS50888">
    <property type="entry name" value="BHLH"/>
    <property type="match status" value="1"/>
</dbReference>
<dbReference type="SUPFAM" id="SSF47459">
    <property type="entry name" value="HLH, helix-loop-helix DNA-binding domain"/>
    <property type="match status" value="1"/>
</dbReference>
<name>A0A1B5KVP8_USTVR</name>
<dbReference type="GO" id="GO:0046983">
    <property type="term" value="F:protein dimerization activity"/>
    <property type="evidence" value="ECO:0007669"/>
    <property type="project" value="InterPro"/>
</dbReference>
<dbReference type="InterPro" id="IPR011598">
    <property type="entry name" value="bHLH_dom"/>
</dbReference>
<organism evidence="3 4">
    <name type="scientific">Ustilaginoidea virens</name>
    <name type="common">Rice false smut fungus</name>
    <name type="synonym">Villosiclava virens</name>
    <dbReference type="NCBI Taxonomy" id="1159556"/>
    <lineage>
        <taxon>Eukaryota</taxon>
        <taxon>Fungi</taxon>
        <taxon>Dikarya</taxon>
        <taxon>Ascomycota</taxon>
        <taxon>Pezizomycotina</taxon>
        <taxon>Sordariomycetes</taxon>
        <taxon>Hypocreomycetidae</taxon>
        <taxon>Hypocreales</taxon>
        <taxon>Clavicipitaceae</taxon>
        <taxon>Ustilaginoidea</taxon>
    </lineage>
</organism>
<evidence type="ECO:0000313" key="3">
    <source>
        <dbReference type="EMBL" id="GAO15087.1"/>
    </source>
</evidence>
<dbReference type="PANTHER" id="PTHR46266">
    <property type="entry name" value="TRANSCRIPTION FACTOR TT8"/>
    <property type="match status" value="1"/>
</dbReference>
<comment type="caution">
    <text evidence="3">The sequence shown here is derived from an EMBL/GenBank/DDBJ whole genome shotgun (WGS) entry which is preliminary data.</text>
</comment>